<name>F8MP92_NEUT8</name>
<protein>
    <recommendedName>
        <fullName evidence="2">DUF3669 domain-containing protein</fullName>
    </recommendedName>
</protein>
<proteinExistence type="predicted"/>
<dbReference type="OrthoDB" id="2993351at2759"/>
<dbReference type="PANTHER" id="PTHR40780">
    <property type="entry name" value="DUF3669 DOMAIN-CONTAINING PROTEIN"/>
    <property type="match status" value="1"/>
</dbReference>
<dbReference type="Pfam" id="PF12417">
    <property type="entry name" value="DUF3669"/>
    <property type="match status" value="1"/>
</dbReference>
<reference evidence="4" key="1">
    <citation type="journal article" date="2011" name="Genetics">
        <title>Massive changes in genome architecture accompany the transition to self-fertility in the filamentous fungus Neurospora tetrasperma.</title>
        <authorList>
            <person name="Ellison C.E."/>
            <person name="Stajich J.E."/>
            <person name="Jacobson D.J."/>
            <person name="Natvig D.O."/>
            <person name="Lapidus A."/>
            <person name="Foster B."/>
            <person name="Aerts A."/>
            <person name="Riley R."/>
            <person name="Lindquist E.A."/>
            <person name="Grigoriev I.V."/>
            <person name="Taylor J.W."/>
        </authorList>
    </citation>
    <scope>NUCLEOTIDE SEQUENCE [LARGE SCALE GENOMIC DNA]</scope>
    <source>
        <strain evidence="4">FGSC 2508 / P0657</strain>
    </source>
</reference>
<sequence>PTLTSSQLKHIVYNNITHPTTTLAYTMNKQGDLVEIGRGNCGSVWAERLSDVDDNDEDNKSVIKREDCNTGRSITKEHDIHKHILARLAAATMTSKSDSNLITGYRVDIPTAIDFIASTSPEWAFLLPRLPKDFQPCKAIRNERIPQMQQYVRQLLVQRFHGGHGGCETRSEKLAADLLDLARTEQNCLVRPFLGRRRLPRNRPRMISAVSFRNFPLHLDQIEELGLPKEQYAMAMADTLAFLHWEAEVDARDVEFVLARPRSSSASLSAPSIGSKAFSSGGLFGTHAMWLLDFDCCKKMTMPEVMDDGGKVATEVAFLEAAAASFWGNDPWYHRPPLPQSNGNENGNHGAGSEYQPADSQLWEEFKGRYLETSRQILEGKGKESVARELPGKVMGMILKTRWKNGKLVYLKDEGEMN</sequence>
<organism evidence="3 4">
    <name type="scientific">Neurospora tetrasperma (strain FGSC 2508 / ATCC MYA-4615 / P0657)</name>
    <dbReference type="NCBI Taxonomy" id="510951"/>
    <lineage>
        <taxon>Eukaryota</taxon>
        <taxon>Fungi</taxon>
        <taxon>Dikarya</taxon>
        <taxon>Ascomycota</taxon>
        <taxon>Pezizomycotina</taxon>
        <taxon>Sordariomycetes</taxon>
        <taxon>Sordariomycetidae</taxon>
        <taxon>Sordariales</taxon>
        <taxon>Sordariaceae</taxon>
        <taxon>Neurospora</taxon>
    </lineage>
</organism>
<feature type="non-terminal residue" evidence="3">
    <location>
        <position position="1"/>
    </location>
</feature>
<dbReference type="GeneID" id="20827989"/>
<evidence type="ECO:0000259" key="2">
    <source>
        <dbReference type="Pfam" id="PF12417"/>
    </source>
</evidence>
<evidence type="ECO:0000313" key="3">
    <source>
        <dbReference type="EMBL" id="EGO57104.1"/>
    </source>
</evidence>
<dbReference type="PANTHER" id="PTHR40780:SF3">
    <property type="entry name" value="DUF3669 DOMAIN-CONTAINING PROTEIN"/>
    <property type="match status" value="1"/>
</dbReference>
<dbReference type="Proteomes" id="UP000008065">
    <property type="component" value="Unassembled WGS sequence"/>
</dbReference>
<dbReference type="AlphaFoldDB" id="F8MP92"/>
<accession>F8MP92</accession>
<keyword evidence="4" id="KW-1185">Reference proteome</keyword>
<dbReference type="RefSeq" id="XP_009851637.1">
    <property type="nucleotide sequence ID" value="XM_009853335.1"/>
</dbReference>
<evidence type="ECO:0000313" key="4">
    <source>
        <dbReference type="Proteomes" id="UP000008065"/>
    </source>
</evidence>
<dbReference type="HOGENOM" id="CLU_039531_0_0_1"/>
<dbReference type="KEGG" id="nte:NEUTE1DRAFT45294"/>
<dbReference type="EMBL" id="GL891305">
    <property type="protein sequence ID" value="EGO57104.1"/>
    <property type="molecule type" value="Genomic_DNA"/>
</dbReference>
<dbReference type="InterPro" id="IPR022137">
    <property type="entry name" value="Znf_prot_DUF3669"/>
</dbReference>
<feature type="domain" description="DUF3669" evidence="2">
    <location>
        <begin position="289"/>
        <end position="380"/>
    </location>
</feature>
<gene>
    <name evidence="3" type="ORF">NEUTE1DRAFT_45294</name>
</gene>
<dbReference type="VEuPathDB" id="FungiDB:NEUTE1DRAFT_45294"/>
<evidence type="ECO:0000256" key="1">
    <source>
        <dbReference type="SAM" id="MobiDB-lite"/>
    </source>
</evidence>
<feature type="region of interest" description="Disordered" evidence="1">
    <location>
        <begin position="335"/>
        <end position="356"/>
    </location>
</feature>